<evidence type="ECO:0000256" key="10">
    <source>
        <dbReference type="ARBA" id="ARBA00048743"/>
    </source>
</evidence>
<keyword evidence="4 11" id="KW-0808">Transferase</keyword>
<evidence type="ECO:0000256" key="8">
    <source>
        <dbReference type="ARBA" id="ARBA00022840"/>
    </source>
</evidence>
<keyword evidence="6 11" id="KW-0547">Nucleotide-binding</keyword>
<dbReference type="Pfam" id="PF02223">
    <property type="entry name" value="Thymidylate_kin"/>
    <property type="match status" value="1"/>
</dbReference>
<dbReference type="OrthoDB" id="43083at2157"/>
<comment type="similarity">
    <text evidence="1 11">Belongs to the thymidylate kinase family.</text>
</comment>
<keyword evidence="5 11" id="KW-0545">Nucleotide biosynthesis</keyword>
<gene>
    <name evidence="11" type="primary">tmk</name>
    <name evidence="13" type="ORF">DLD82_04610</name>
</gene>
<dbReference type="Gene3D" id="3.40.50.300">
    <property type="entry name" value="P-loop containing nucleotide triphosphate hydrolases"/>
    <property type="match status" value="1"/>
</dbReference>
<evidence type="ECO:0000256" key="2">
    <source>
        <dbReference type="ARBA" id="ARBA00012980"/>
    </source>
</evidence>
<evidence type="ECO:0000313" key="13">
    <source>
        <dbReference type="EMBL" id="PWR75422.1"/>
    </source>
</evidence>
<dbReference type="GO" id="GO:0006235">
    <property type="term" value="P:dTTP biosynthetic process"/>
    <property type="evidence" value="ECO:0007669"/>
    <property type="project" value="UniProtKB-UniRule"/>
</dbReference>
<evidence type="ECO:0000313" key="14">
    <source>
        <dbReference type="Proteomes" id="UP000245934"/>
    </source>
</evidence>
<dbReference type="InterPro" id="IPR027417">
    <property type="entry name" value="P-loop_NTPase"/>
</dbReference>
<dbReference type="PANTHER" id="PTHR10344">
    <property type="entry name" value="THYMIDYLATE KINASE"/>
    <property type="match status" value="1"/>
</dbReference>
<reference evidence="13 14" key="1">
    <citation type="submission" date="2018-05" db="EMBL/GenBank/DDBJ databases">
        <title>Draft genome of Methanospirillum stamsii Pt1.</title>
        <authorList>
            <person name="Dueholm M.S."/>
            <person name="Nielsen P.H."/>
            <person name="Bakmann L.F."/>
            <person name="Otzen D.E."/>
        </authorList>
    </citation>
    <scope>NUCLEOTIDE SEQUENCE [LARGE SCALE GENOMIC DNA]</scope>
    <source>
        <strain evidence="13 14">Pt1</strain>
    </source>
</reference>
<sequence>MLVTIEGIDGSGKSTLHQALGTALADFSPVITREPGSTWIGDAVRRAIREQADPVAEALLFVADHAAHLREIVRPALAEGHLVISDRYIDSRYVYQQVTLDGIIPDPLSWLRAVHSGWTIIPDLTILLAVPVAVALERTGKRGEGEHFEQEHVLSRVQEYYMRLVEEDPSRFVIIDGTLPPEHILRVASEAVRFRHAEQRKKRKNNK</sequence>
<comment type="catalytic activity">
    <reaction evidence="10 11">
        <text>dTMP + ATP = dTDP + ADP</text>
        <dbReference type="Rhea" id="RHEA:13517"/>
        <dbReference type="ChEBI" id="CHEBI:30616"/>
        <dbReference type="ChEBI" id="CHEBI:58369"/>
        <dbReference type="ChEBI" id="CHEBI:63528"/>
        <dbReference type="ChEBI" id="CHEBI:456216"/>
        <dbReference type="EC" id="2.7.4.9"/>
    </reaction>
</comment>
<dbReference type="EMBL" id="QGMZ01000010">
    <property type="protein sequence ID" value="PWR75422.1"/>
    <property type="molecule type" value="Genomic_DNA"/>
</dbReference>
<dbReference type="GO" id="GO:0006233">
    <property type="term" value="P:dTDP biosynthetic process"/>
    <property type="evidence" value="ECO:0007669"/>
    <property type="project" value="InterPro"/>
</dbReference>
<dbReference type="PANTHER" id="PTHR10344:SF4">
    <property type="entry name" value="UMP-CMP KINASE 2, MITOCHONDRIAL"/>
    <property type="match status" value="1"/>
</dbReference>
<keyword evidence="7 11" id="KW-0418">Kinase</keyword>
<organism evidence="13 14">
    <name type="scientific">Methanospirillum stamsii</name>
    <dbReference type="NCBI Taxonomy" id="1277351"/>
    <lineage>
        <taxon>Archaea</taxon>
        <taxon>Methanobacteriati</taxon>
        <taxon>Methanobacteriota</taxon>
        <taxon>Stenosarchaea group</taxon>
        <taxon>Methanomicrobia</taxon>
        <taxon>Methanomicrobiales</taxon>
        <taxon>Methanospirillaceae</taxon>
        <taxon>Methanospirillum</taxon>
    </lineage>
</organism>
<dbReference type="CDD" id="cd01672">
    <property type="entry name" value="TMPK"/>
    <property type="match status" value="1"/>
</dbReference>
<evidence type="ECO:0000259" key="12">
    <source>
        <dbReference type="Pfam" id="PF02223"/>
    </source>
</evidence>
<feature type="binding site" evidence="11">
    <location>
        <begin position="7"/>
        <end position="14"/>
    </location>
    <ligand>
        <name>ATP</name>
        <dbReference type="ChEBI" id="CHEBI:30616"/>
    </ligand>
</feature>
<protein>
    <recommendedName>
        <fullName evidence="3 11">Probable thymidylate kinase</fullName>
        <ecNumber evidence="2 11">2.7.4.9</ecNumber>
    </recommendedName>
    <alternativeName>
        <fullName evidence="9 11">dTMP kinase</fullName>
    </alternativeName>
</protein>
<dbReference type="GO" id="GO:0005737">
    <property type="term" value="C:cytoplasm"/>
    <property type="evidence" value="ECO:0007669"/>
    <property type="project" value="TreeGrafter"/>
</dbReference>
<evidence type="ECO:0000256" key="6">
    <source>
        <dbReference type="ARBA" id="ARBA00022741"/>
    </source>
</evidence>
<evidence type="ECO:0000256" key="9">
    <source>
        <dbReference type="ARBA" id="ARBA00029962"/>
    </source>
</evidence>
<feature type="domain" description="Thymidylate kinase-like" evidence="12">
    <location>
        <begin position="5"/>
        <end position="184"/>
    </location>
</feature>
<dbReference type="RefSeq" id="WP_109939941.1">
    <property type="nucleotide sequence ID" value="NZ_CP176366.1"/>
</dbReference>
<evidence type="ECO:0000256" key="5">
    <source>
        <dbReference type="ARBA" id="ARBA00022727"/>
    </source>
</evidence>
<dbReference type="GO" id="GO:0005524">
    <property type="term" value="F:ATP binding"/>
    <property type="evidence" value="ECO:0007669"/>
    <property type="project" value="UniProtKB-UniRule"/>
</dbReference>
<dbReference type="GO" id="GO:0006227">
    <property type="term" value="P:dUDP biosynthetic process"/>
    <property type="evidence" value="ECO:0007669"/>
    <property type="project" value="TreeGrafter"/>
</dbReference>
<keyword evidence="8 11" id="KW-0067">ATP-binding</keyword>
<dbReference type="HAMAP" id="MF_00165">
    <property type="entry name" value="Thymidylate_kinase"/>
    <property type="match status" value="1"/>
</dbReference>
<dbReference type="InterPro" id="IPR018094">
    <property type="entry name" value="Thymidylate_kinase"/>
</dbReference>
<evidence type="ECO:0000256" key="4">
    <source>
        <dbReference type="ARBA" id="ARBA00022679"/>
    </source>
</evidence>
<dbReference type="InterPro" id="IPR039430">
    <property type="entry name" value="Thymidylate_kin-like_dom"/>
</dbReference>
<dbReference type="AlphaFoldDB" id="A0A2V2N5S1"/>
<evidence type="ECO:0000256" key="3">
    <source>
        <dbReference type="ARBA" id="ARBA00013355"/>
    </source>
</evidence>
<evidence type="ECO:0000256" key="11">
    <source>
        <dbReference type="HAMAP-Rule" id="MF_00165"/>
    </source>
</evidence>
<name>A0A2V2N5S1_9EURY</name>
<dbReference type="Proteomes" id="UP000245934">
    <property type="component" value="Unassembled WGS sequence"/>
</dbReference>
<dbReference type="EC" id="2.7.4.9" evidence="2 11"/>
<evidence type="ECO:0000256" key="1">
    <source>
        <dbReference type="ARBA" id="ARBA00009776"/>
    </source>
</evidence>
<dbReference type="GO" id="GO:0004798">
    <property type="term" value="F:dTMP kinase activity"/>
    <property type="evidence" value="ECO:0007669"/>
    <property type="project" value="UniProtKB-UniRule"/>
</dbReference>
<comment type="caution">
    <text evidence="13">The sequence shown here is derived from an EMBL/GenBank/DDBJ whole genome shotgun (WGS) entry which is preliminary data.</text>
</comment>
<dbReference type="NCBIfam" id="TIGR00041">
    <property type="entry name" value="DTMP_kinase"/>
    <property type="match status" value="1"/>
</dbReference>
<accession>A0A2V2N5S1</accession>
<evidence type="ECO:0000256" key="7">
    <source>
        <dbReference type="ARBA" id="ARBA00022777"/>
    </source>
</evidence>
<dbReference type="SUPFAM" id="SSF52540">
    <property type="entry name" value="P-loop containing nucleoside triphosphate hydrolases"/>
    <property type="match status" value="1"/>
</dbReference>
<dbReference type="GeneID" id="97609656"/>
<keyword evidence="14" id="KW-1185">Reference proteome</keyword>
<proteinExistence type="inferred from homology"/>